<dbReference type="FunFam" id="3.40.50.300:FF:000287">
    <property type="entry name" value="Multidrug ABC transporter ATP-binding protein"/>
    <property type="match status" value="1"/>
</dbReference>
<evidence type="ECO:0000256" key="9">
    <source>
        <dbReference type="SAM" id="Phobius"/>
    </source>
</evidence>
<feature type="domain" description="ABC transmembrane type-1" evidence="11">
    <location>
        <begin position="42"/>
        <end position="324"/>
    </location>
</feature>
<name>A0A1V6C7B0_UNCT6</name>
<keyword evidence="2" id="KW-0813">Transport</keyword>
<dbReference type="PROSITE" id="PS50893">
    <property type="entry name" value="ABC_TRANSPORTER_2"/>
    <property type="match status" value="1"/>
</dbReference>
<dbReference type="Proteomes" id="UP000485562">
    <property type="component" value="Unassembled WGS sequence"/>
</dbReference>
<evidence type="ECO:0000256" key="6">
    <source>
        <dbReference type="ARBA" id="ARBA00022840"/>
    </source>
</evidence>
<dbReference type="FunFam" id="1.20.1560.10:FF:000011">
    <property type="entry name" value="Multidrug ABC transporter ATP-binding protein"/>
    <property type="match status" value="1"/>
</dbReference>
<dbReference type="InterPro" id="IPR003439">
    <property type="entry name" value="ABC_transporter-like_ATP-bd"/>
</dbReference>
<protein>
    <submittedName>
        <fullName evidence="12">ABC transporter ATP-binding protein</fullName>
    </submittedName>
</protein>
<dbReference type="Gene3D" id="1.20.1560.10">
    <property type="entry name" value="ABC transporter type 1, transmembrane domain"/>
    <property type="match status" value="1"/>
</dbReference>
<proteinExistence type="predicted"/>
<dbReference type="PANTHER" id="PTHR43394:SF1">
    <property type="entry name" value="ATP-BINDING CASSETTE SUB-FAMILY B MEMBER 10, MITOCHONDRIAL"/>
    <property type="match status" value="1"/>
</dbReference>
<evidence type="ECO:0000259" key="11">
    <source>
        <dbReference type="PROSITE" id="PS50929"/>
    </source>
</evidence>
<evidence type="ECO:0000256" key="3">
    <source>
        <dbReference type="ARBA" id="ARBA00022475"/>
    </source>
</evidence>
<dbReference type="GO" id="GO:0015421">
    <property type="term" value="F:ABC-type oligopeptide transporter activity"/>
    <property type="evidence" value="ECO:0007669"/>
    <property type="project" value="TreeGrafter"/>
</dbReference>
<evidence type="ECO:0000256" key="5">
    <source>
        <dbReference type="ARBA" id="ARBA00022741"/>
    </source>
</evidence>
<keyword evidence="6 12" id="KW-0067">ATP-binding</keyword>
<evidence type="ECO:0000256" key="2">
    <source>
        <dbReference type="ARBA" id="ARBA00022448"/>
    </source>
</evidence>
<keyword evidence="7 9" id="KW-1133">Transmembrane helix</keyword>
<dbReference type="AlphaFoldDB" id="A0A1V6C7B0"/>
<dbReference type="InterPro" id="IPR003593">
    <property type="entry name" value="AAA+_ATPase"/>
</dbReference>
<gene>
    <name evidence="12" type="ORF">BWX89_01238</name>
</gene>
<keyword evidence="5" id="KW-0547">Nucleotide-binding</keyword>
<reference evidence="12" key="1">
    <citation type="submission" date="2017-02" db="EMBL/GenBank/DDBJ databases">
        <title>Delving into the versatile metabolic prowess of the omnipresent phylum Bacteroidetes.</title>
        <authorList>
            <person name="Nobu M.K."/>
            <person name="Mei R."/>
            <person name="Narihiro T."/>
            <person name="Kuroda K."/>
            <person name="Liu W.-T."/>
        </authorList>
    </citation>
    <scope>NUCLEOTIDE SEQUENCE</scope>
    <source>
        <strain evidence="12">ADurb.Bin131</strain>
    </source>
</reference>
<dbReference type="InterPro" id="IPR027417">
    <property type="entry name" value="P-loop_NTPase"/>
</dbReference>
<dbReference type="PANTHER" id="PTHR43394">
    <property type="entry name" value="ATP-DEPENDENT PERMEASE MDL1, MITOCHONDRIAL"/>
    <property type="match status" value="1"/>
</dbReference>
<dbReference type="InterPro" id="IPR011527">
    <property type="entry name" value="ABC1_TM_dom"/>
</dbReference>
<organism evidence="12">
    <name type="scientific">candidate division TA06 bacterium ADurb.Bin131</name>
    <dbReference type="NCBI Taxonomy" id="1852827"/>
    <lineage>
        <taxon>Bacteria</taxon>
        <taxon>Bacteria division TA06</taxon>
    </lineage>
</organism>
<dbReference type="GO" id="GO:0016887">
    <property type="term" value="F:ATP hydrolysis activity"/>
    <property type="evidence" value="ECO:0007669"/>
    <property type="project" value="InterPro"/>
</dbReference>
<evidence type="ECO:0000256" key="1">
    <source>
        <dbReference type="ARBA" id="ARBA00004651"/>
    </source>
</evidence>
<evidence type="ECO:0000313" key="12">
    <source>
        <dbReference type="EMBL" id="OQB72725.1"/>
    </source>
</evidence>
<dbReference type="PROSITE" id="PS00211">
    <property type="entry name" value="ABC_TRANSPORTER_1"/>
    <property type="match status" value="1"/>
</dbReference>
<dbReference type="EMBL" id="MWDQ01000116">
    <property type="protein sequence ID" value="OQB72725.1"/>
    <property type="molecule type" value="Genomic_DNA"/>
</dbReference>
<dbReference type="CDD" id="cd18778">
    <property type="entry name" value="ABC_6TM_exporter_like"/>
    <property type="match status" value="1"/>
</dbReference>
<feature type="transmembrane region" description="Helical" evidence="9">
    <location>
        <begin position="29"/>
        <end position="55"/>
    </location>
</feature>
<evidence type="ECO:0000256" key="8">
    <source>
        <dbReference type="ARBA" id="ARBA00023136"/>
    </source>
</evidence>
<dbReference type="GO" id="GO:0005524">
    <property type="term" value="F:ATP binding"/>
    <property type="evidence" value="ECO:0007669"/>
    <property type="project" value="UniProtKB-KW"/>
</dbReference>
<dbReference type="Pfam" id="PF00005">
    <property type="entry name" value="ABC_tran"/>
    <property type="match status" value="1"/>
</dbReference>
<evidence type="ECO:0000256" key="4">
    <source>
        <dbReference type="ARBA" id="ARBA00022692"/>
    </source>
</evidence>
<dbReference type="SUPFAM" id="SSF90123">
    <property type="entry name" value="ABC transporter transmembrane region"/>
    <property type="match status" value="1"/>
</dbReference>
<feature type="transmembrane region" description="Helical" evidence="9">
    <location>
        <begin position="75"/>
        <end position="94"/>
    </location>
</feature>
<dbReference type="SUPFAM" id="SSF52540">
    <property type="entry name" value="P-loop containing nucleoside triphosphate hydrolases"/>
    <property type="match status" value="1"/>
</dbReference>
<feature type="domain" description="ABC transporter" evidence="10">
    <location>
        <begin position="358"/>
        <end position="592"/>
    </location>
</feature>
<dbReference type="GO" id="GO:0005886">
    <property type="term" value="C:plasma membrane"/>
    <property type="evidence" value="ECO:0007669"/>
    <property type="project" value="UniProtKB-SubCell"/>
</dbReference>
<comment type="subcellular location">
    <subcellularLocation>
        <location evidence="1">Cell membrane</location>
        <topology evidence="1">Multi-pass membrane protein</topology>
    </subcellularLocation>
</comment>
<keyword evidence="3" id="KW-1003">Cell membrane</keyword>
<feature type="transmembrane region" description="Helical" evidence="9">
    <location>
        <begin position="180"/>
        <end position="200"/>
    </location>
</feature>
<dbReference type="InterPro" id="IPR039421">
    <property type="entry name" value="Type_1_exporter"/>
</dbReference>
<evidence type="ECO:0000256" key="7">
    <source>
        <dbReference type="ARBA" id="ARBA00022989"/>
    </source>
</evidence>
<dbReference type="InterPro" id="IPR036640">
    <property type="entry name" value="ABC1_TM_sf"/>
</dbReference>
<keyword evidence="8 9" id="KW-0472">Membrane</keyword>
<keyword evidence="4 9" id="KW-0812">Transmembrane</keyword>
<dbReference type="Pfam" id="PF00664">
    <property type="entry name" value="ABC_membrane"/>
    <property type="match status" value="1"/>
</dbReference>
<sequence length="607" mass="68444">MPYGPGFHRAGFGPDQENKTGYKVRITRLFSYLIPYKIQIGFALLISICVTALNLLPPRLIGLIIDSAVNKKQIIVLYKMCFLLLATYISVNILNGIKIYLMGKLGQNITYDLWQEVYRNVHRLSFRFFDESQTGNIMSRITNDVTAIERVIVDGLDTTIIAFFTLVGISIVLFKINWKLALITMVPVPVLALIAYLITVKAHAIYREVRKKMGEISALLQENISGIRETKSFVREEYEINRLEAKSNEYVKTNIQAIKLWATFSPAIVTATALGTFLVLLFGGKIAIETGNLSTGDIVSFLFYLGLFYQPIHQLNMVNHMLQHARASSERVFEIIDAEPDVKEVENALSLQKCSGEVVFDNVHFSYRKGVEVLHGISFEAKKGETIALVGPTGAGKTTIINLIPRFYDVDSGEIRIDGIDIRRYKIKDLRKAIGIVMQEPFLFSGTIMENICYGKLEATFDEIVNAAKLANAHDFIIKLPDGYQHQIGERGIKLSVGEKQRIAIARVILKNPPILIFDEATSSVDNETEAMIQQAISRLLKNRTSFVIAHRLSTVINAHKILVINNGYIVEQGTHKELLQKSGLYAKLYEIQWKRKPQQEVVKNIE</sequence>
<accession>A0A1V6C7B0</accession>
<feature type="transmembrane region" description="Helical" evidence="9">
    <location>
        <begin position="156"/>
        <end position="174"/>
    </location>
</feature>
<dbReference type="Gene3D" id="3.40.50.300">
    <property type="entry name" value="P-loop containing nucleotide triphosphate hydrolases"/>
    <property type="match status" value="1"/>
</dbReference>
<evidence type="ECO:0000259" key="10">
    <source>
        <dbReference type="PROSITE" id="PS50893"/>
    </source>
</evidence>
<dbReference type="SMART" id="SM00382">
    <property type="entry name" value="AAA"/>
    <property type="match status" value="1"/>
</dbReference>
<dbReference type="PROSITE" id="PS50929">
    <property type="entry name" value="ABC_TM1F"/>
    <property type="match status" value="1"/>
</dbReference>
<dbReference type="InterPro" id="IPR017871">
    <property type="entry name" value="ABC_transporter-like_CS"/>
</dbReference>
<comment type="caution">
    <text evidence="12">The sequence shown here is derived from an EMBL/GenBank/DDBJ whole genome shotgun (WGS) entry which is preliminary data.</text>
</comment>
<feature type="transmembrane region" description="Helical" evidence="9">
    <location>
        <begin position="260"/>
        <end position="282"/>
    </location>
</feature>